<accession>A0A2P6TJ45</accession>
<dbReference type="AlphaFoldDB" id="A0A2P6TJ45"/>
<organism evidence="2 3">
    <name type="scientific">Chlorella sorokiniana</name>
    <name type="common">Freshwater green alga</name>
    <dbReference type="NCBI Taxonomy" id="3076"/>
    <lineage>
        <taxon>Eukaryota</taxon>
        <taxon>Viridiplantae</taxon>
        <taxon>Chlorophyta</taxon>
        <taxon>core chlorophytes</taxon>
        <taxon>Trebouxiophyceae</taxon>
        <taxon>Chlorellales</taxon>
        <taxon>Chlorellaceae</taxon>
        <taxon>Chlorella clade</taxon>
        <taxon>Chlorella</taxon>
    </lineage>
</organism>
<comment type="subcellular location">
    <subcellularLocation>
        <location evidence="1">Cytoplasm</location>
        <location evidence="1">Cytoskeleton</location>
        <location evidence="1">Cilium axoneme</location>
    </subcellularLocation>
</comment>
<dbReference type="STRING" id="3076.A0A2P6TJ45"/>
<dbReference type="Proteomes" id="UP000239899">
    <property type="component" value="Unassembled WGS sequence"/>
</dbReference>
<dbReference type="OrthoDB" id="660555at2759"/>
<sequence>MCSDSFELGSVPASLVQCRHLEELMLQSQGLTDLPRGPYLTGLRELSLHANRFTSLPLALSTATALQELDINCDGLAPLSDDDLDLLSCLPHL</sequence>
<dbReference type="GO" id="GO:0005930">
    <property type="term" value="C:axoneme"/>
    <property type="evidence" value="ECO:0007669"/>
    <property type="project" value="UniProtKB-SubCell"/>
</dbReference>
<evidence type="ECO:0000256" key="1">
    <source>
        <dbReference type="ARBA" id="ARBA00004430"/>
    </source>
</evidence>
<evidence type="ECO:0000313" key="2">
    <source>
        <dbReference type="EMBL" id="PRW39268.1"/>
    </source>
</evidence>
<comment type="caution">
    <text evidence="2">The sequence shown here is derived from an EMBL/GenBank/DDBJ whole genome shotgun (WGS) entry which is preliminary data.</text>
</comment>
<keyword evidence="3" id="KW-1185">Reference proteome</keyword>
<dbReference type="SUPFAM" id="SSF52058">
    <property type="entry name" value="L domain-like"/>
    <property type="match status" value="1"/>
</dbReference>
<protein>
    <submittedName>
        <fullName evidence="2">Leucine rich repeat</fullName>
    </submittedName>
</protein>
<proteinExistence type="predicted"/>
<dbReference type="InterPro" id="IPR032675">
    <property type="entry name" value="LRR_dom_sf"/>
</dbReference>
<evidence type="ECO:0000313" key="3">
    <source>
        <dbReference type="Proteomes" id="UP000239899"/>
    </source>
</evidence>
<gene>
    <name evidence="2" type="ORF">C2E21_7159</name>
</gene>
<reference evidence="2 3" key="1">
    <citation type="journal article" date="2018" name="Plant J.">
        <title>Genome sequences of Chlorella sorokiniana UTEX 1602 and Micractinium conductrix SAG 241.80: implications to maltose excretion by a green alga.</title>
        <authorList>
            <person name="Arriola M.B."/>
            <person name="Velmurugan N."/>
            <person name="Zhang Y."/>
            <person name="Plunkett M.H."/>
            <person name="Hondzo H."/>
            <person name="Barney B.M."/>
        </authorList>
    </citation>
    <scope>NUCLEOTIDE SEQUENCE [LARGE SCALE GENOMIC DNA]</scope>
    <source>
        <strain evidence="3">UTEX 1602</strain>
    </source>
</reference>
<dbReference type="EMBL" id="LHPG02000014">
    <property type="protein sequence ID" value="PRW39268.1"/>
    <property type="molecule type" value="Genomic_DNA"/>
</dbReference>
<name>A0A2P6TJ45_CHLSO</name>
<dbReference type="Gene3D" id="3.80.10.10">
    <property type="entry name" value="Ribonuclease Inhibitor"/>
    <property type="match status" value="1"/>
</dbReference>